<feature type="region of interest" description="Disordered" evidence="1">
    <location>
        <begin position="65"/>
        <end position="111"/>
    </location>
</feature>
<dbReference type="Proteomes" id="UP001213681">
    <property type="component" value="Unassembled WGS sequence"/>
</dbReference>
<evidence type="ECO:0000313" key="2">
    <source>
        <dbReference type="EMBL" id="KAJ5432149.1"/>
    </source>
</evidence>
<dbReference type="AlphaFoldDB" id="A0AAD6FWY3"/>
<feature type="compositionally biased region" description="Acidic residues" evidence="1">
    <location>
        <begin position="98"/>
        <end position="108"/>
    </location>
</feature>
<name>A0AAD6FWY3_9EURO</name>
<organism evidence="2 3">
    <name type="scientific">Penicillium daleae</name>
    <dbReference type="NCBI Taxonomy" id="63821"/>
    <lineage>
        <taxon>Eukaryota</taxon>
        <taxon>Fungi</taxon>
        <taxon>Dikarya</taxon>
        <taxon>Ascomycota</taxon>
        <taxon>Pezizomycotina</taxon>
        <taxon>Eurotiomycetes</taxon>
        <taxon>Eurotiomycetidae</taxon>
        <taxon>Eurotiales</taxon>
        <taxon>Aspergillaceae</taxon>
        <taxon>Penicillium</taxon>
    </lineage>
</organism>
<dbReference type="EMBL" id="JAPVEA010000009">
    <property type="protein sequence ID" value="KAJ5432149.1"/>
    <property type="molecule type" value="Genomic_DNA"/>
</dbReference>
<reference evidence="2" key="1">
    <citation type="submission" date="2022-12" db="EMBL/GenBank/DDBJ databases">
        <authorList>
            <person name="Petersen C."/>
        </authorList>
    </citation>
    <scope>NUCLEOTIDE SEQUENCE</scope>
    <source>
        <strain evidence="2">IBT 16125</strain>
    </source>
</reference>
<sequence length="128" mass="14146">MNTPLVTEVEIIYDRESESPLPQSVVDLTFTKERKRARKAPEDPVLGDGLDIEDPMVSHYADTGGQLAQDEKAAMDPSTILNGEDRLRHSKPFSSEKCEDEGPNEDDLPIYLRDGITGESALQLTEGT</sequence>
<comment type="caution">
    <text evidence="2">The sequence shown here is derived from an EMBL/GenBank/DDBJ whole genome shotgun (WGS) entry which is preliminary data.</text>
</comment>
<gene>
    <name evidence="2" type="ORF">N7458_011305</name>
</gene>
<keyword evidence="3" id="KW-1185">Reference proteome</keyword>
<protein>
    <submittedName>
        <fullName evidence="2">Uncharacterized protein</fullName>
    </submittedName>
</protein>
<reference evidence="2" key="2">
    <citation type="journal article" date="2023" name="IMA Fungus">
        <title>Comparative genomic study of the Penicillium genus elucidates a diverse pangenome and 15 lateral gene transfer events.</title>
        <authorList>
            <person name="Petersen C."/>
            <person name="Sorensen T."/>
            <person name="Nielsen M.R."/>
            <person name="Sondergaard T.E."/>
            <person name="Sorensen J.L."/>
            <person name="Fitzpatrick D.A."/>
            <person name="Frisvad J.C."/>
            <person name="Nielsen K.L."/>
        </authorList>
    </citation>
    <scope>NUCLEOTIDE SEQUENCE</scope>
    <source>
        <strain evidence="2">IBT 16125</strain>
    </source>
</reference>
<dbReference type="GeneID" id="81604930"/>
<evidence type="ECO:0000313" key="3">
    <source>
        <dbReference type="Proteomes" id="UP001213681"/>
    </source>
</evidence>
<dbReference type="RefSeq" id="XP_056759441.1">
    <property type="nucleotide sequence ID" value="XM_056914687.1"/>
</dbReference>
<proteinExistence type="predicted"/>
<accession>A0AAD6FWY3</accession>
<evidence type="ECO:0000256" key="1">
    <source>
        <dbReference type="SAM" id="MobiDB-lite"/>
    </source>
</evidence>